<dbReference type="SMR" id="B4PYX5"/>
<dbReference type="PROSITE" id="PS00018">
    <property type="entry name" value="EF_HAND_1"/>
    <property type="match status" value="1"/>
</dbReference>
<dbReference type="InterPro" id="IPR013083">
    <property type="entry name" value="Znf_RING/FYVE/PHD"/>
</dbReference>
<dbReference type="GO" id="GO:0001673">
    <property type="term" value="C:male germ cell nucleus"/>
    <property type="evidence" value="ECO:0007669"/>
    <property type="project" value="EnsemblMetazoa"/>
</dbReference>
<dbReference type="GO" id="GO:0010628">
    <property type="term" value="P:positive regulation of gene expression"/>
    <property type="evidence" value="ECO:0007669"/>
    <property type="project" value="EnsemblMetazoa"/>
</dbReference>
<reference evidence="12" key="1">
    <citation type="submission" date="2006-01" db="EMBL/GenBank/DDBJ databases">
        <title>The Genome of Drosophila yakuba.</title>
        <authorList>
            <consortium name="The Drosophila yakuba Sequencing Consortium"/>
        </authorList>
    </citation>
    <scope>NUCLEOTIDE SEQUENCE</scope>
    <source>
        <strain evidence="12">Tai18E2</strain>
    </source>
</reference>
<keyword evidence="7" id="KW-0862">Zinc</keyword>
<dbReference type="InterPro" id="IPR034732">
    <property type="entry name" value="EPHD"/>
</dbReference>
<dbReference type="HOGENOM" id="CLU_036020_0_0_1"/>
<evidence type="ECO:0000256" key="8">
    <source>
        <dbReference type="PROSITE-ProRule" id="PRU00175"/>
    </source>
</evidence>
<dbReference type="AlphaFoldDB" id="B4PYX5"/>
<feature type="compositionally biased region" description="Polar residues" evidence="9">
    <location>
        <begin position="391"/>
        <end position="410"/>
    </location>
</feature>
<keyword evidence="3" id="KW-0808">Transferase</keyword>
<evidence type="ECO:0000313" key="12">
    <source>
        <dbReference type="EMBL" id="EDX02053.2"/>
    </source>
</evidence>
<dbReference type="EMBL" id="CM000162">
    <property type="protein sequence ID" value="KRK06538.1"/>
    <property type="molecule type" value="Genomic_DNA"/>
</dbReference>
<dbReference type="GO" id="GO:0048136">
    <property type="term" value="P:male germ-line cyst formation"/>
    <property type="evidence" value="ECO:0007669"/>
    <property type="project" value="EnsemblMetazoa"/>
</dbReference>
<comment type="subcellular location">
    <subcellularLocation>
        <location evidence="1">Nucleus</location>
    </subcellularLocation>
</comment>
<dbReference type="SMART" id="SM00249">
    <property type="entry name" value="PHD"/>
    <property type="match status" value="2"/>
</dbReference>
<dbReference type="PANTHER" id="PTHR12420">
    <property type="entry name" value="PHD FINGER PROTEIN"/>
    <property type="match status" value="1"/>
</dbReference>
<feature type="region of interest" description="Disordered" evidence="9">
    <location>
        <begin position="344"/>
        <end position="516"/>
    </location>
</feature>
<feature type="compositionally biased region" description="Low complexity" evidence="9">
    <location>
        <begin position="352"/>
        <end position="390"/>
    </location>
</feature>
<name>B4PYX5_DROYA</name>
<organism evidence="12 14">
    <name type="scientific">Drosophila yakuba</name>
    <name type="common">Fruit fly</name>
    <dbReference type="NCBI Taxonomy" id="7245"/>
    <lineage>
        <taxon>Eukaryota</taxon>
        <taxon>Metazoa</taxon>
        <taxon>Ecdysozoa</taxon>
        <taxon>Arthropoda</taxon>
        <taxon>Hexapoda</taxon>
        <taxon>Insecta</taxon>
        <taxon>Pterygota</taxon>
        <taxon>Neoptera</taxon>
        <taxon>Endopterygota</taxon>
        <taxon>Diptera</taxon>
        <taxon>Brachycera</taxon>
        <taxon>Muscomorpha</taxon>
        <taxon>Ephydroidea</taxon>
        <taxon>Drosophilidae</taxon>
        <taxon>Drosophila</taxon>
        <taxon>Sophophora</taxon>
    </lineage>
</organism>
<proteinExistence type="predicted"/>
<dbReference type="EMBL" id="CM000162">
    <property type="protein sequence ID" value="EDX02053.2"/>
    <property type="molecule type" value="Genomic_DNA"/>
</dbReference>
<sequence>MVQNCVLCRSSERDELIFGTVHVQDNIMVHRNCLYLSSNLVQRGNKRLGILNFLKEDIEEEAKRCRTLMCYYCRRPGANIGCCKSSCRRTFHTKCGIDNLAQNQFSDTYKSYCHQHVLMHRRRPALIKEQECVICAEALIGEGERFSVVTCIFAPCCRNGWFHRKCLQRYANSAGYFFKCPLCNNLEVFRKVAMMGISVLNQDATWETEPNAFADQFRRDVICTAATCVAVSGRDDTSAMLLYCNNCGANPSHFLCTVQNSETYVCHVCAAVLPSPVPYVDSDSDDGDSIDETDFQAAVADLGANEQGDLIHLKLSASLWDDSNSSDDDDDSVFKRAVDNKVVETNSDDKPSTSAAARALSARTRSSLAAAGSSPGSRATAAPTRGTRTTVESPRGSQATTLISRTTRTSVAMPPRATTTTAGSSSRPTLDNQENTEPSTSNVRRSLRPRRTMPARIAVNKESDSEDSDDEPEAKRRRLSPTASESLTNRRLLRSISPEPSTPPRRTLRRRTLANLHPTYTNMDVSCVANRTRNRLPTHLATRKD</sequence>
<reference evidence="12 14" key="2">
    <citation type="journal article" date="2007" name="Nature">
        <title>Evolution of genes and genomes on the Drosophila phylogeny.</title>
        <authorList>
            <consortium name="Drosophila 12 Genomes Consortium"/>
            <person name="Clark A.G."/>
            <person name="Eisen M.B."/>
            <person name="Smith D.R."/>
            <person name="Bergman C.M."/>
            <person name="Oliver B."/>
            <person name="Markow T.A."/>
            <person name="Kaufman T.C."/>
            <person name="Kellis M."/>
            <person name="Gelbart W."/>
            <person name="Iyer V.N."/>
            <person name="Pollard D.A."/>
            <person name="Sackton T.B."/>
            <person name="Larracuente A.M."/>
            <person name="Singh N.D."/>
            <person name="Abad J.P."/>
            <person name="Abt D.N."/>
            <person name="Adryan B."/>
            <person name="Aguade M."/>
            <person name="Akashi H."/>
            <person name="Anderson W.W."/>
            <person name="Aquadro C.F."/>
            <person name="Ardell D.H."/>
            <person name="Arguello R."/>
            <person name="Artieri C.G."/>
            <person name="Barbash D.A."/>
            <person name="Barker D."/>
            <person name="Barsanti P."/>
            <person name="Batterham P."/>
            <person name="Batzoglou S."/>
            <person name="Begun D."/>
            <person name="Bhutkar A."/>
            <person name="Blanco E."/>
            <person name="Bosak S.A."/>
            <person name="Bradley R.K."/>
            <person name="Brand A.D."/>
            <person name="Brent M.R."/>
            <person name="Brooks A.N."/>
            <person name="Brown R.H."/>
            <person name="Butlin R.K."/>
            <person name="Caggese C."/>
            <person name="Calvi B.R."/>
            <person name="Bernardo de Carvalho A."/>
            <person name="Caspi A."/>
            <person name="Castrezana S."/>
            <person name="Celniker S.E."/>
            <person name="Chang J.L."/>
            <person name="Chapple C."/>
            <person name="Chatterji S."/>
            <person name="Chinwalla A."/>
            <person name="Civetta A."/>
            <person name="Clifton S.W."/>
            <person name="Comeron J.M."/>
            <person name="Costello J.C."/>
            <person name="Coyne J.A."/>
            <person name="Daub J."/>
            <person name="David R.G."/>
            <person name="Delcher A.L."/>
            <person name="Delehaunty K."/>
            <person name="Do C.B."/>
            <person name="Ebling H."/>
            <person name="Edwards K."/>
            <person name="Eickbush T."/>
            <person name="Evans J.D."/>
            <person name="Filipski A."/>
            <person name="Findeiss S."/>
            <person name="Freyhult E."/>
            <person name="Fulton L."/>
            <person name="Fulton R."/>
            <person name="Garcia A.C."/>
            <person name="Gardiner A."/>
            <person name="Garfield D.A."/>
            <person name="Garvin B.E."/>
            <person name="Gibson G."/>
            <person name="Gilbert D."/>
            <person name="Gnerre S."/>
            <person name="Godfrey J."/>
            <person name="Good R."/>
            <person name="Gotea V."/>
            <person name="Gravely B."/>
            <person name="Greenberg A.J."/>
            <person name="Griffiths-Jones S."/>
            <person name="Gross S."/>
            <person name="Guigo R."/>
            <person name="Gustafson E.A."/>
            <person name="Haerty W."/>
            <person name="Hahn M.W."/>
            <person name="Halligan D.L."/>
            <person name="Halpern A.L."/>
            <person name="Halter G.M."/>
            <person name="Han M.V."/>
            <person name="Heger A."/>
            <person name="Hillier L."/>
            <person name="Hinrichs A.S."/>
            <person name="Holmes I."/>
            <person name="Hoskins R.A."/>
            <person name="Hubisz M.J."/>
            <person name="Hultmark D."/>
            <person name="Huntley M.A."/>
            <person name="Jaffe D.B."/>
            <person name="Jagadeeshan S."/>
            <person name="Jeck W.R."/>
            <person name="Johnson J."/>
            <person name="Jones C.D."/>
            <person name="Jordan W.C."/>
            <person name="Karpen G.H."/>
            <person name="Kataoka E."/>
            <person name="Keightley P.D."/>
            <person name="Kheradpour P."/>
            <person name="Kirkness E.F."/>
            <person name="Koerich L.B."/>
            <person name="Kristiansen K."/>
            <person name="Kudrna D."/>
            <person name="Kulathinal R.J."/>
            <person name="Kumar S."/>
            <person name="Kwok R."/>
            <person name="Lander E."/>
            <person name="Langley C.H."/>
            <person name="Lapoint R."/>
            <person name="Lazzaro B.P."/>
            <person name="Lee S.J."/>
            <person name="Levesque L."/>
            <person name="Li R."/>
            <person name="Lin C.F."/>
            <person name="Lin M.F."/>
            <person name="Lindblad-Toh K."/>
            <person name="Llopart A."/>
            <person name="Long M."/>
            <person name="Low L."/>
            <person name="Lozovsky E."/>
            <person name="Lu J."/>
            <person name="Luo M."/>
            <person name="Machado C.A."/>
            <person name="Makalowski W."/>
            <person name="Marzo M."/>
            <person name="Matsuda M."/>
            <person name="Matzkin L."/>
            <person name="McAllister B."/>
            <person name="McBride C.S."/>
            <person name="McKernan B."/>
            <person name="McKernan K."/>
            <person name="Mendez-Lago M."/>
            <person name="Minx P."/>
            <person name="Mollenhauer M.U."/>
            <person name="Montooth K."/>
            <person name="Mount S.M."/>
            <person name="Mu X."/>
            <person name="Myers E."/>
            <person name="Negre B."/>
            <person name="Newfeld S."/>
            <person name="Nielsen R."/>
            <person name="Noor M.A."/>
            <person name="O'Grady P."/>
            <person name="Pachter L."/>
            <person name="Papaceit M."/>
            <person name="Parisi M.J."/>
            <person name="Parisi M."/>
            <person name="Parts L."/>
            <person name="Pedersen J.S."/>
            <person name="Pesole G."/>
            <person name="Phillippy A.M."/>
            <person name="Ponting C.P."/>
            <person name="Pop M."/>
            <person name="Porcelli D."/>
            <person name="Powell J.R."/>
            <person name="Prohaska S."/>
            <person name="Pruitt K."/>
            <person name="Puig M."/>
            <person name="Quesneville H."/>
            <person name="Ram K.R."/>
            <person name="Rand D."/>
            <person name="Rasmussen M.D."/>
            <person name="Reed L.K."/>
            <person name="Reenan R."/>
            <person name="Reily A."/>
            <person name="Remington K.A."/>
            <person name="Rieger T.T."/>
            <person name="Ritchie M.G."/>
            <person name="Robin C."/>
            <person name="Rogers Y.H."/>
            <person name="Rohde C."/>
            <person name="Rozas J."/>
            <person name="Rubenfield M.J."/>
            <person name="Ruiz A."/>
            <person name="Russo S."/>
            <person name="Salzberg S.L."/>
            <person name="Sanchez-Gracia A."/>
            <person name="Saranga D.J."/>
            <person name="Sato H."/>
            <person name="Schaeffer S.W."/>
            <person name="Schatz M.C."/>
            <person name="Schlenke T."/>
            <person name="Schwartz R."/>
            <person name="Segarra C."/>
            <person name="Singh R.S."/>
            <person name="Sirot L."/>
            <person name="Sirota M."/>
            <person name="Sisneros N.B."/>
            <person name="Smith C.D."/>
            <person name="Smith T.F."/>
            <person name="Spieth J."/>
            <person name="Stage D.E."/>
            <person name="Stark A."/>
            <person name="Stephan W."/>
            <person name="Strausberg R.L."/>
            <person name="Strempel S."/>
            <person name="Sturgill D."/>
            <person name="Sutton G."/>
            <person name="Sutton G.G."/>
            <person name="Tao W."/>
            <person name="Teichmann S."/>
            <person name="Tobari Y.N."/>
            <person name="Tomimura Y."/>
            <person name="Tsolas J.M."/>
            <person name="Valente V.L."/>
            <person name="Venter E."/>
            <person name="Venter J.C."/>
            <person name="Vicario S."/>
            <person name="Vieira F.G."/>
            <person name="Vilella A.J."/>
            <person name="Villasante A."/>
            <person name="Walenz B."/>
            <person name="Wang J."/>
            <person name="Wasserman M."/>
            <person name="Watts T."/>
            <person name="Wilson D."/>
            <person name="Wilson R.K."/>
            <person name="Wing R.A."/>
            <person name="Wolfner M.F."/>
            <person name="Wong A."/>
            <person name="Wong G.K."/>
            <person name="Wu C.I."/>
            <person name="Wu G."/>
            <person name="Yamamoto D."/>
            <person name="Yang H.P."/>
            <person name="Yang S.P."/>
            <person name="Yorke J.A."/>
            <person name="Yoshida K."/>
            <person name="Zdobnov E."/>
            <person name="Zhang P."/>
            <person name="Zhang Y."/>
            <person name="Zimin A.V."/>
            <person name="Baldwin J."/>
            <person name="Abdouelleil A."/>
            <person name="Abdulkadir J."/>
            <person name="Abebe A."/>
            <person name="Abera B."/>
            <person name="Abreu J."/>
            <person name="Acer S.C."/>
            <person name="Aftuck L."/>
            <person name="Alexander A."/>
            <person name="An P."/>
            <person name="Anderson E."/>
            <person name="Anderson S."/>
            <person name="Arachi H."/>
            <person name="Azer M."/>
            <person name="Bachantsang P."/>
            <person name="Barry A."/>
            <person name="Bayul T."/>
            <person name="Berlin A."/>
            <person name="Bessette D."/>
            <person name="Bloom T."/>
            <person name="Blye J."/>
            <person name="Boguslavskiy L."/>
            <person name="Bonnet C."/>
            <person name="Boukhgalter B."/>
            <person name="Bourzgui I."/>
            <person name="Brown A."/>
            <person name="Cahill P."/>
            <person name="Channer S."/>
            <person name="Cheshatsang Y."/>
            <person name="Chuda L."/>
            <person name="Citroen M."/>
            <person name="Collymore A."/>
            <person name="Cooke P."/>
            <person name="Costello M."/>
            <person name="D'Aco K."/>
            <person name="Daza R."/>
            <person name="De Haan G."/>
            <person name="DeGray S."/>
            <person name="DeMaso C."/>
            <person name="Dhargay N."/>
            <person name="Dooley K."/>
            <person name="Dooley E."/>
            <person name="Doricent M."/>
            <person name="Dorje P."/>
            <person name="Dorjee K."/>
            <person name="Dupes A."/>
            <person name="Elong R."/>
            <person name="Falk J."/>
            <person name="Farina A."/>
            <person name="Faro S."/>
            <person name="Ferguson D."/>
            <person name="Fisher S."/>
            <person name="Foley C.D."/>
            <person name="Franke A."/>
            <person name="Friedrich D."/>
            <person name="Gadbois L."/>
            <person name="Gearin G."/>
            <person name="Gearin C.R."/>
            <person name="Giannoukos G."/>
            <person name="Goode T."/>
            <person name="Graham J."/>
            <person name="Grandbois E."/>
            <person name="Grewal S."/>
            <person name="Gyaltsen K."/>
            <person name="Hafez N."/>
            <person name="Hagos B."/>
            <person name="Hall J."/>
            <person name="Henson C."/>
            <person name="Hollinger A."/>
            <person name="Honan T."/>
            <person name="Huard M.D."/>
            <person name="Hughes L."/>
            <person name="Hurhula B."/>
            <person name="Husby M.E."/>
            <person name="Kamat A."/>
            <person name="Kanga B."/>
            <person name="Kashin S."/>
            <person name="Khazanovich D."/>
            <person name="Kisner P."/>
            <person name="Lance K."/>
            <person name="Lara M."/>
            <person name="Lee W."/>
            <person name="Lennon N."/>
            <person name="Letendre F."/>
            <person name="LeVine R."/>
            <person name="Lipovsky A."/>
            <person name="Liu X."/>
            <person name="Liu J."/>
            <person name="Liu S."/>
            <person name="Lokyitsang T."/>
            <person name="Lokyitsang Y."/>
            <person name="Lubonja R."/>
            <person name="Lui A."/>
            <person name="MacDonald P."/>
            <person name="Magnisalis V."/>
            <person name="Maru K."/>
            <person name="Matthews C."/>
            <person name="McCusker W."/>
            <person name="McDonough S."/>
            <person name="Mehta T."/>
            <person name="Meldrim J."/>
            <person name="Meneus L."/>
            <person name="Mihai O."/>
            <person name="Mihalev A."/>
            <person name="Mihova T."/>
            <person name="Mittelman R."/>
            <person name="Mlenga V."/>
            <person name="Montmayeur A."/>
            <person name="Mulrain L."/>
            <person name="Navidi A."/>
            <person name="Naylor J."/>
            <person name="Negash T."/>
            <person name="Nguyen T."/>
            <person name="Nguyen N."/>
            <person name="Nicol R."/>
            <person name="Norbu C."/>
            <person name="Norbu N."/>
            <person name="Novod N."/>
            <person name="O'Neill B."/>
            <person name="Osman S."/>
            <person name="Markiewicz E."/>
            <person name="Oyono O.L."/>
            <person name="Patti C."/>
            <person name="Phunkhang P."/>
            <person name="Pierre F."/>
            <person name="Priest M."/>
            <person name="Raghuraman S."/>
            <person name="Rege F."/>
            <person name="Reyes R."/>
            <person name="Rise C."/>
            <person name="Rogov P."/>
            <person name="Ross K."/>
            <person name="Ryan E."/>
            <person name="Settipalli S."/>
            <person name="Shea T."/>
            <person name="Sherpa N."/>
            <person name="Shi L."/>
            <person name="Shih D."/>
            <person name="Sparrow T."/>
            <person name="Spaulding J."/>
            <person name="Stalker J."/>
            <person name="Stange-Thomann N."/>
            <person name="Stavropoulos S."/>
            <person name="Stone C."/>
            <person name="Strader C."/>
            <person name="Tesfaye S."/>
            <person name="Thomson T."/>
            <person name="Thoulutsang Y."/>
            <person name="Thoulutsang D."/>
            <person name="Topham K."/>
            <person name="Topping I."/>
            <person name="Tsamla T."/>
            <person name="Vassiliev H."/>
            <person name="Vo A."/>
            <person name="Wangchuk T."/>
            <person name="Wangdi T."/>
            <person name="Weiand M."/>
            <person name="Wilkinson J."/>
            <person name="Wilson A."/>
            <person name="Yadav S."/>
            <person name="Young G."/>
            <person name="Yu Q."/>
            <person name="Zembek L."/>
            <person name="Zhong D."/>
            <person name="Zimmer A."/>
            <person name="Zwirko Z."/>
            <person name="Jaffe D.B."/>
            <person name="Alvarez P."/>
            <person name="Brockman W."/>
            <person name="Butler J."/>
            <person name="Chin C."/>
            <person name="Gnerre S."/>
            <person name="Grabherr M."/>
            <person name="Kleber M."/>
            <person name="Mauceli E."/>
            <person name="MacCallum I."/>
        </authorList>
    </citation>
    <scope>NUCLEOTIDE SEQUENCE [LARGE SCALE GENOMIC DNA]</scope>
    <source>
        <strain evidence="12">Tai18E2</strain>
        <strain evidence="14">Tai18E2 / Tucson 14021-0261.01</strain>
    </source>
</reference>
<evidence type="ECO:0000256" key="7">
    <source>
        <dbReference type="ARBA" id="ARBA00022833"/>
    </source>
</evidence>
<protein>
    <submittedName>
        <fullName evidence="12">Uncharacterized protein, isoform B</fullName>
    </submittedName>
    <submittedName>
        <fullName evidence="13">Uncharacterized protein, isoform C</fullName>
    </submittedName>
</protein>
<keyword evidence="14" id="KW-1185">Reference proteome</keyword>
<reference evidence="12 14" key="3">
    <citation type="journal article" date="2007" name="PLoS Biol.">
        <title>Principles of genome evolution in the Drosophila melanogaster species group.</title>
        <authorList>
            <person name="Ranz J.M."/>
            <person name="Maurin D."/>
            <person name="Chan Y.S."/>
            <person name="von Grotthuss M."/>
            <person name="Hillier L.W."/>
            <person name="Roote J."/>
            <person name="Ashburner M."/>
            <person name="Bergman C.M."/>
        </authorList>
    </citation>
    <scope>NUCLEOTIDE SEQUENCE [LARGE SCALE GENOMIC DNA]</scope>
    <source>
        <strain evidence="12">Tai18E2</strain>
        <strain evidence="14">Tai18E2 / Tucson 14021-0261.01</strain>
    </source>
</reference>
<evidence type="ECO:0000256" key="2">
    <source>
        <dbReference type="ARBA" id="ARBA00004906"/>
    </source>
</evidence>
<dbReference type="KEGG" id="dya:Dyak_GE17340"/>
<reference evidence="12" key="4">
    <citation type="submission" date="2015-11" db="EMBL/GenBank/DDBJ databases">
        <authorList>
            <consortium name="FlyBase"/>
        </authorList>
    </citation>
    <scope>NUCLEOTIDE SEQUENCE</scope>
    <source>
        <strain evidence="12">Tai18E2</strain>
    </source>
</reference>
<dbReference type="SUPFAM" id="SSF57903">
    <property type="entry name" value="FYVE/PHD zinc finger"/>
    <property type="match status" value="1"/>
</dbReference>
<feature type="domain" description="RING-type" evidence="10">
    <location>
        <begin position="132"/>
        <end position="184"/>
    </location>
</feature>
<dbReference type="PANTHER" id="PTHR12420:SF42">
    <property type="entry name" value="G2_M PHASE-SPECIFIC E3 UBIQUITIN-PROTEIN LIGASE"/>
    <property type="match status" value="1"/>
</dbReference>
<dbReference type="GO" id="GO:0005700">
    <property type="term" value="C:polytene chromosome"/>
    <property type="evidence" value="ECO:0007669"/>
    <property type="project" value="EnsemblMetazoa"/>
</dbReference>
<accession>B4PYX5</accession>
<dbReference type="InterPro" id="IPR051188">
    <property type="entry name" value="PHD-type_Zinc_Finger"/>
</dbReference>
<dbReference type="Pfam" id="PF13771">
    <property type="entry name" value="zf-HC5HC2H"/>
    <property type="match status" value="1"/>
</dbReference>
<keyword evidence="6" id="KW-0833">Ubl conjugation pathway</keyword>
<evidence type="ECO:0000259" key="11">
    <source>
        <dbReference type="PROSITE" id="PS51805"/>
    </source>
</evidence>
<evidence type="ECO:0000256" key="4">
    <source>
        <dbReference type="ARBA" id="ARBA00022723"/>
    </source>
</evidence>
<dbReference type="Proteomes" id="UP000002282">
    <property type="component" value="Chromosome X"/>
</dbReference>
<dbReference type="PROSITE" id="PS50089">
    <property type="entry name" value="ZF_RING_2"/>
    <property type="match status" value="1"/>
</dbReference>
<dbReference type="OrthoDB" id="512616at2759"/>
<dbReference type="InterPro" id="IPR001841">
    <property type="entry name" value="Znf_RING"/>
</dbReference>
<evidence type="ECO:0000256" key="1">
    <source>
        <dbReference type="ARBA" id="ARBA00004123"/>
    </source>
</evidence>
<feature type="compositionally biased region" description="Low complexity" evidence="9">
    <location>
        <begin position="414"/>
        <end position="429"/>
    </location>
</feature>
<keyword evidence="4" id="KW-0479">Metal-binding</keyword>
<dbReference type="CDD" id="cd15669">
    <property type="entry name" value="ePHD_PHF7_G2E3_like"/>
    <property type="match status" value="1"/>
</dbReference>
<dbReference type="PROSITE" id="PS51805">
    <property type="entry name" value="EPHD"/>
    <property type="match status" value="1"/>
</dbReference>
<dbReference type="GO" id="GO:0019100">
    <property type="term" value="P:male germ-line sex determination"/>
    <property type="evidence" value="ECO:0007669"/>
    <property type="project" value="EnsemblMetazoa"/>
</dbReference>
<dbReference type="Gene3D" id="3.30.40.10">
    <property type="entry name" value="Zinc/RING finger domain, C3HC4 (zinc finger)"/>
    <property type="match status" value="2"/>
</dbReference>
<comment type="pathway">
    <text evidence="2">Protein modification; protein ubiquitination.</text>
</comment>
<evidence type="ECO:0000259" key="10">
    <source>
        <dbReference type="PROSITE" id="PS50089"/>
    </source>
</evidence>
<gene>
    <name evidence="12" type="primary">Dyak\GE17340</name>
    <name evidence="12" type="ORF">Dyak_GE17340</name>
</gene>
<dbReference type="InterPro" id="IPR011011">
    <property type="entry name" value="Znf_FYVE_PHD"/>
</dbReference>
<evidence type="ECO:0000256" key="9">
    <source>
        <dbReference type="SAM" id="MobiDB-lite"/>
    </source>
</evidence>
<dbReference type="GO" id="GO:0042393">
    <property type="term" value="F:histone binding"/>
    <property type="evidence" value="ECO:0007669"/>
    <property type="project" value="EnsemblMetazoa"/>
</dbReference>
<feature type="compositionally biased region" description="Polar residues" evidence="9">
    <location>
        <begin position="430"/>
        <end position="444"/>
    </location>
</feature>
<evidence type="ECO:0000256" key="6">
    <source>
        <dbReference type="ARBA" id="ARBA00022786"/>
    </source>
</evidence>
<dbReference type="GO" id="GO:0008270">
    <property type="term" value="F:zinc ion binding"/>
    <property type="evidence" value="ECO:0007669"/>
    <property type="project" value="UniProtKB-KW"/>
</dbReference>
<dbReference type="eggNOG" id="KOG1084">
    <property type="taxonomic scope" value="Eukaryota"/>
</dbReference>
<keyword evidence="5 8" id="KW-0863">Zinc-finger</keyword>
<dbReference type="InterPro" id="IPR018247">
    <property type="entry name" value="EF_Hand_1_Ca_BS"/>
</dbReference>
<evidence type="ECO:0000313" key="14">
    <source>
        <dbReference type="Proteomes" id="UP000002282"/>
    </source>
</evidence>
<evidence type="ECO:0000256" key="5">
    <source>
        <dbReference type="ARBA" id="ARBA00022771"/>
    </source>
</evidence>
<feature type="domain" description="PHD-type" evidence="11">
    <location>
        <begin position="2"/>
        <end position="117"/>
    </location>
</feature>
<dbReference type="InterPro" id="IPR042013">
    <property type="entry name" value="PHF7/G2E3_ePHD"/>
</dbReference>
<dbReference type="InterPro" id="IPR001965">
    <property type="entry name" value="Znf_PHD"/>
</dbReference>
<evidence type="ECO:0000256" key="3">
    <source>
        <dbReference type="ARBA" id="ARBA00022679"/>
    </source>
</evidence>
<evidence type="ECO:0000313" key="13">
    <source>
        <dbReference type="EMBL" id="KRK06538.1"/>
    </source>
</evidence>